<dbReference type="AlphaFoldDB" id="A0A482VQK9"/>
<dbReference type="GO" id="GO:0090599">
    <property type="term" value="F:alpha-glucosidase activity"/>
    <property type="evidence" value="ECO:0007669"/>
    <property type="project" value="TreeGrafter"/>
</dbReference>
<evidence type="ECO:0000313" key="7">
    <source>
        <dbReference type="Proteomes" id="UP000292052"/>
    </source>
</evidence>
<protein>
    <submittedName>
        <fullName evidence="6">Neutral alpha-glucosidase AB-like</fullName>
    </submittedName>
</protein>
<dbReference type="Proteomes" id="UP000292052">
    <property type="component" value="Unassembled WGS sequence"/>
</dbReference>
<evidence type="ECO:0000256" key="4">
    <source>
        <dbReference type="ARBA" id="ARBA00023295"/>
    </source>
</evidence>
<keyword evidence="3" id="KW-0325">Glycoprotein</keyword>
<dbReference type="STRING" id="1661398.A0A482VQK9"/>
<keyword evidence="2" id="KW-0378">Hydrolase</keyword>
<dbReference type="InterPro" id="IPR025887">
    <property type="entry name" value="Glyco_hydro_31_N_dom"/>
</dbReference>
<name>A0A482VQK9_ASBVE</name>
<evidence type="ECO:0000256" key="2">
    <source>
        <dbReference type="ARBA" id="ARBA00022801"/>
    </source>
</evidence>
<evidence type="ECO:0000313" key="6">
    <source>
        <dbReference type="EMBL" id="RZC35034.1"/>
    </source>
</evidence>
<dbReference type="Pfam" id="PF13802">
    <property type="entry name" value="Gal_mutarotas_2"/>
    <property type="match status" value="1"/>
</dbReference>
<dbReference type="Gene3D" id="2.60.40.1760">
    <property type="entry name" value="glycosyl hydrolase (family 31)"/>
    <property type="match status" value="1"/>
</dbReference>
<evidence type="ECO:0000259" key="5">
    <source>
        <dbReference type="Pfam" id="PF13802"/>
    </source>
</evidence>
<accession>A0A482VQK9</accession>
<gene>
    <name evidence="6" type="ORF">BDFB_005725</name>
</gene>
<comment type="caution">
    <text evidence="6">The sequence shown here is derived from an EMBL/GenBank/DDBJ whole genome shotgun (WGS) entry which is preliminary data.</text>
</comment>
<feature type="non-terminal residue" evidence="6">
    <location>
        <position position="176"/>
    </location>
</feature>
<proteinExistence type="predicted"/>
<dbReference type="OrthoDB" id="3237269at2759"/>
<dbReference type="CDD" id="cd14752">
    <property type="entry name" value="GH31_N"/>
    <property type="match status" value="1"/>
</dbReference>
<keyword evidence="7" id="KW-1185">Reference proteome</keyword>
<organism evidence="6 7">
    <name type="scientific">Asbolus verrucosus</name>
    <name type="common">Desert ironclad beetle</name>
    <dbReference type="NCBI Taxonomy" id="1661398"/>
    <lineage>
        <taxon>Eukaryota</taxon>
        <taxon>Metazoa</taxon>
        <taxon>Ecdysozoa</taxon>
        <taxon>Arthropoda</taxon>
        <taxon>Hexapoda</taxon>
        <taxon>Insecta</taxon>
        <taxon>Pterygota</taxon>
        <taxon>Neoptera</taxon>
        <taxon>Endopterygota</taxon>
        <taxon>Coleoptera</taxon>
        <taxon>Polyphaga</taxon>
        <taxon>Cucujiformia</taxon>
        <taxon>Tenebrionidae</taxon>
        <taxon>Pimeliinae</taxon>
        <taxon>Asbolus</taxon>
    </lineage>
</organism>
<dbReference type="EMBL" id="QDEB01074694">
    <property type="protein sequence ID" value="RZC35034.1"/>
    <property type="molecule type" value="Genomic_DNA"/>
</dbReference>
<dbReference type="PANTHER" id="PTHR22762">
    <property type="entry name" value="ALPHA-GLUCOSIDASE"/>
    <property type="match status" value="1"/>
</dbReference>
<evidence type="ECO:0000256" key="3">
    <source>
        <dbReference type="ARBA" id="ARBA00023180"/>
    </source>
</evidence>
<evidence type="ECO:0000256" key="1">
    <source>
        <dbReference type="ARBA" id="ARBA00022729"/>
    </source>
</evidence>
<reference evidence="6 7" key="1">
    <citation type="submission" date="2017-03" db="EMBL/GenBank/DDBJ databases">
        <title>Genome of the blue death feigning beetle - Asbolus verrucosus.</title>
        <authorList>
            <person name="Rider S.D."/>
        </authorList>
    </citation>
    <scope>NUCLEOTIDE SEQUENCE [LARGE SCALE GENOMIC DNA]</scope>
    <source>
        <strain evidence="6">Butters</strain>
        <tissue evidence="6">Head and leg muscle</tissue>
    </source>
</reference>
<keyword evidence="4" id="KW-0326">Glycosidase</keyword>
<sequence>MALNLQRLRGTKAGHASYVLNLDTLHVSDNAVEAELKNVEADASFKFILTSLAGDIFRVFIDETKPLHPRYQVQGALKGDPQGEAEPVKEDPGAWEENFKSHHDSKPRGPEAVGVDIVFPGALRIYGLPEHADRLALRTTGSGGLDPYRLYNLDVFEYEMDSTMALYGGVPVVYAH</sequence>
<feature type="domain" description="Glycoside hydrolase family 31 N-terminal" evidence="5">
    <location>
        <begin position="98"/>
        <end position="176"/>
    </location>
</feature>
<keyword evidence="1" id="KW-0732">Signal</keyword>
<dbReference type="PANTHER" id="PTHR22762:SF54">
    <property type="entry name" value="BCDNA.GH04962"/>
    <property type="match status" value="1"/>
</dbReference>
<dbReference type="GO" id="GO:0006491">
    <property type="term" value="P:N-glycan processing"/>
    <property type="evidence" value="ECO:0007669"/>
    <property type="project" value="TreeGrafter"/>
</dbReference>